<dbReference type="AlphaFoldDB" id="A0A0F9UWS5"/>
<evidence type="ECO:0000313" key="1">
    <source>
        <dbReference type="EMBL" id="KKN96199.1"/>
    </source>
</evidence>
<evidence type="ECO:0008006" key="2">
    <source>
        <dbReference type="Google" id="ProtNLM"/>
    </source>
</evidence>
<proteinExistence type="predicted"/>
<name>A0A0F9UWS5_9ZZZZ</name>
<accession>A0A0F9UWS5</accession>
<protein>
    <recommendedName>
        <fullName evidence="2">Lipoprotein</fullName>
    </recommendedName>
</protein>
<dbReference type="EMBL" id="LAZR01000066">
    <property type="protein sequence ID" value="KKN96199.1"/>
    <property type="molecule type" value="Genomic_DNA"/>
</dbReference>
<reference evidence="1" key="1">
    <citation type="journal article" date="2015" name="Nature">
        <title>Complex archaea that bridge the gap between prokaryotes and eukaryotes.</title>
        <authorList>
            <person name="Spang A."/>
            <person name="Saw J.H."/>
            <person name="Jorgensen S.L."/>
            <person name="Zaremba-Niedzwiedzka K."/>
            <person name="Martijn J."/>
            <person name="Lind A.E."/>
            <person name="van Eijk R."/>
            <person name="Schleper C."/>
            <person name="Guy L."/>
            <person name="Ettema T.J."/>
        </authorList>
    </citation>
    <scope>NUCLEOTIDE SEQUENCE</scope>
</reference>
<organism evidence="1">
    <name type="scientific">marine sediment metagenome</name>
    <dbReference type="NCBI Taxonomy" id="412755"/>
    <lineage>
        <taxon>unclassified sequences</taxon>
        <taxon>metagenomes</taxon>
        <taxon>ecological metagenomes</taxon>
    </lineage>
</organism>
<gene>
    <name evidence="1" type="ORF">LCGC14_0171290</name>
</gene>
<comment type="caution">
    <text evidence="1">The sequence shown here is derived from an EMBL/GenBank/DDBJ whole genome shotgun (WGS) entry which is preliminary data.</text>
</comment>
<sequence>MSKLLKTLLLPCLAITCVGCSSKYEPRETIIDERAANRVELYEPATELERQAYQKGVQDVLTDLKGKMSARNRFTWESPIVECGVVIPARVMNGTLIPSHEECVQIAPGRWTEEAPTFLPVLGAEHE</sequence>